<dbReference type="InterPro" id="IPR032675">
    <property type="entry name" value="LRR_dom_sf"/>
</dbReference>
<organism evidence="1 2">
    <name type="scientific">Cylindrotheca closterium</name>
    <dbReference type="NCBI Taxonomy" id="2856"/>
    <lineage>
        <taxon>Eukaryota</taxon>
        <taxon>Sar</taxon>
        <taxon>Stramenopiles</taxon>
        <taxon>Ochrophyta</taxon>
        <taxon>Bacillariophyta</taxon>
        <taxon>Bacillariophyceae</taxon>
        <taxon>Bacillariophycidae</taxon>
        <taxon>Bacillariales</taxon>
        <taxon>Bacillariaceae</taxon>
        <taxon>Cylindrotheca</taxon>
    </lineage>
</organism>
<dbReference type="SUPFAM" id="SSF52047">
    <property type="entry name" value="RNI-like"/>
    <property type="match status" value="1"/>
</dbReference>
<accession>A0AAD2FQG1</accession>
<dbReference type="PANTHER" id="PTHR24114:SF2">
    <property type="entry name" value="F-BOX DOMAIN-CONTAINING PROTEIN-RELATED"/>
    <property type="match status" value="1"/>
</dbReference>
<dbReference type="InterPro" id="IPR052394">
    <property type="entry name" value="LRR-containing"/>
</dbReference>
<reference evidence="1" key="1">
    <citation type="submission" date="2023-08" db="EMBL/GenBank/DDBJ databases">
        <authorList>
            <person name="Audoor S."/>
            <person name="Bilcke G."/>
        </authorList>
    </citation>
    <scope>NUCLEOTIDE SEQUENCE</scope>
</reference>
<dbReference type="EMBL" id="CAKOGP040001758">
    <property type="protein sequence ID" value="CAJ1949560.1"/>
    <property type="molecule type" value="Genomic_DNA"/>
</dbReference>
<dbReference type="AlphaFoldDB" id="A0AAD2FQG1"/>
<keyword evidence="2" id="KW-1185">Reference proteome</keyword>
<evidence type="ECO:0000313" key="1">
    <source>
        <dbReference type="EMBL" id="CAJ1949560.1"/>
    </source>
</evidence>
<evidence type="ECO:0000313" key="2">
    <source>
        <dbReference type="Proteomes" id="UP001295423"/>
    </source>
</evidence>
<dbReference type="SMART" id="SM00368">
    <property type="entry name" value="LRR_RI"/>
    <property type="match status" value="5"/>
</dbReference>
<dbReference type="Gene3D" id="3.80.10.10">
    <property type="entry name" value="Ribonuclease Inhibitor"/>
    <property type="match status" value="1"/>
</dbReference>
<comment type="caution">
    <text evidence="1">The sequence shown here is derived from an EMBL/GenBank/DDBJ whole genome shotgun (WGS) entry which is preliminary data.</text>
</comment>
<dbReference type="Proteomes" id="UP001295423">
    <property type="component" value="Unassembled WGS sequence"/>
</dbReference>
<sequence length="426" mass="48590">MNELDYRRSMEARNSVTLNSNMDSFDLINLLRNLPKDIVGEDNEKCEILTLHRVDLDYNTVYEIIDQLFRWSQVEFDDSSGHHMYALLNAILKHENIKHLSIIGDELDPDSVEAMKEGLCSCYLHELVLFIELTREAATSIILEGINNAPSILKLDLSQCEISPDSIEVICQALETNESLVSLNLENCRLQDDEIAEILLSLQDNQSLQHLSLAMNYAEDEAMNAASRLLQSPTSRLKSLNLAQQNPGTLDLLSLSAGLRENKKLQRLDLYESFVDKQHMAAFAEVLTVNTTLRELNFENCGLKDSILSLLLVQLKRFTGLQKLYIKKNELSKQLDPSTIRGNFMLQVLDVEDRLMHPQVYIDLALNRGGRQYLDQNMLPMGLWPTLFERVNRYFQETSDDQAPSRCHHGFSSADALFYLIKGSVF</sequence>
<protein>
    <submittedName>
        <fullName evidence="1">Uncharacterized protein</fullName>
    </submittedName>
</protein>
<dbReference type="PANTHER" id="PTHR24114">
    <property type="entry name" value="LEUCINE RICH REPEAT FAMILY PROTEIN"/>
    <property type="match status" value="1"/>
</dbReference>
<name>A0AAD2FQG1_9STRA</name>
<proteinExistence type="predicted"/>
<gene>
    <name evidence="1" type="ORF">CYCCA115_LOCUS12158</name>
</gene>